<gene>
    <name evidence="4" type="ORF">DPMN_001581</name>
</gene>
<evidence type="ECO:0000259" key="3">
    <source>
        <dbReference type="PROSITE" id="PS50296"/>
    </source>
</evidence>
<name>A0A9D4MKB3_DREPO</name>
<sequence>CGTPIEYCEFYPNYEKCKKWLESNLPDEFGKIVSVKDDDGEGGGGGGGEADDSEKKKRQTRGGKGTVKAKKKSEPTGIKVGTSKRGKKKTITIVIGLASYDIDLKDAAKFFSNKFACGSTVQGEDEICIQGDVKDDLFDILPEKWKAISEDDIDDVGEIKK</sequence>
<dbReference type="SUPFAM" id="SSF55159">
    <property type="entry name" value="eIF1-like"/>
    <property type="match status" value="1"/>
</dbReference>
<dbReference type="Pfam" id="PF01253">
    <property type="entry name" value="SUI1"/>
    <property type="match status" value="1"/>
</dbReference>
<evidence type="ECO:0000256" key="1">
    <source>
        <dbReference type="ARBA" id="ARBA00007514"/>
    </source>
</evidence>
<dbReference type="InterPro" id="IPR050318">
    <property type="entry name" value="DENR/SUI1_TIF"/>
</dbReference>
<dbReference type="GO" id="GO:0003743">
    <property type="term" value="F:translation initiation factor activity"/>
    <property type="evidence" value="ECO:0007669"/>
    <property type="project" value="InterPro"/>
</dbReference>
<reference evidence="4" key="2">
    <citation type="submission" date="2020-11" db="EMBL/GenBank/DDBJ databases">
        <authorList>
            <person name="McCartney M.A."/>
            <person name="Auch B."/>
            <person name="Kono T."/>
            <person name="Mallez S."/>
            <person name="Becker A."/>
            <person name="Gohl D.M."/>
            <person name="Silverstein K.A.T."/>
            <person name="Koren S."/>
            <person name="Bechman K.B."/>
            <person name="Herman A."/>
            <person name="Abrahante J.E."/>
            <person name="Garbe J."/>
        </authorList>
    </citation>
    <scope>NUCLEOTIDE SEQUENCE</scope>
    <source>
        <strain evidence="4">Duluth1</strain>
        <tissue evidence="4">Whole animal</tissue>
    </source>
</reference>
<accession>A0A9D4MKB3</accession>
<dbReference type="InterPro" id="IPR036877">
    <property type="entry name" value="SUI1_dom_sf"/>
</dbReference>
<dbReference type="CDD" id="cd11607">
    <property type="entry name" value="DENR_C"/>
    <property type="match status" value="1"/>
</dbReference>
<reference evidence="4" key="1">
    <citation type="journal article" date="2019" name="bioRxiv">
        <title>The Genome of the Zebra Mussel, Dreissena polymorpha: A Resource for Invasive Species Research.</title>
        <authorList>
            <person name="McCartney M.A."/>
            <person name="Auch B."/>
            <person name="Kono T."/>
            <person name="Mallez S."/>
            <person name="Zhang Y."/>
            <person name="Obille A."/>
            <person name="Becker A."/>
            <person name="Abrahante J.E."/>
            <person name="Garbe J."/>
            <person name="Badalamenti J.P."/>
            <person name="Herman A."/>
            <person name="Mangelson H."/>
            <person name="Liachko I."/>
            <person name="Sullivan S."/>
            <person name="Sone E.D."/>
            <person name="Koren S."/>
            <person name="Silverstein K.A.T."/>
            <person name="Beckman K.B."/>
            <person name="Gohl D.M."/>
        </authorList>
    </citation>
    <scope>NUCLEOTIDE SEQUENCE</scope>
    <source>
        <strain evidence="4">Duluth1</strain>
        <tissue evidence="4">Whole animal</tissue>
    </source>
</reference>
<dbReference type="InterPro" id="IPR048517">
    <property type="entry name" value="DENR_N"/>
</dbReference>
<dbReference type="PANTHER" id="PTHR12789">
    <property type="entry name" value="DENSITY-REGULATED PROTEIN HOMOLOG"/>
    <property type="match status" value="1"/>
</dbReference>
<feature type="non-terminal residue" evidence="4">
    <location>
        <position position="161"/>
    </location>
</feature>
<dbReference type="EMBL" id="JAIWYP010000001">
    <property type="protein sequence ID" value="KAH3877705.1"/>
    <property type="molecule type" value="Genomic_DNA"/>
</dbReference>
<protein>
    <recommendedName>
        <fullName evidence="3">SUI1 domain-containing protein</fullName>
    </recommendedName>
</protein>
<dbReference type="GO" id="GO:0003729">
    <property type="term" value="F:mRNA binding"/>
    <property type="evidence" value="ECO:0007669"/>
    <property type="project" value="TreeGrafter"/>
</dbReference>
<evidence type="ECO:0000313" key="4">
    <source>
        <dbReference type="EMBL" id="KAH3877705.1"/>
    </source>
</evidence>
<dbReference type="Pfam" id="PF21023">
    <property type="entry name" value="DENR_N"/>
    <property type="match status" value="1"/>
</dbReference>
<dbReference type="Gene3D" id="3.30.780.10">
    <property type="entry name" value="SUI1-like domain"/>
    <property type="match status" value="1"/>
</dbReference>
<keyword evidence="5" id="KW-1185">Reference proteome</keyword>
<evidence type="ECO:0000313" key="5">
    <source>
        <dbReference type="Proteomes" id="UP000828390"/>
    </source>
</evidence>
<feature type="region of interest" description="Disordered" evidence="2">
    <location>
        <begin position="32"/>
        <end position="82"/>
    </location>
</feature>
<dbReference type="FunFam" id="3.30.780.10:FF:000004">
    <property type="entry name" value="density-regulated protein-like"/>
    <property type="match status" value="1"/>
</dbReference>
<comment type="caution">
    <text evidence="4">The sequence shown here is derived from an EMBL/GenBank/DDBJ whole genome shotgun (WGS) entry which is preliminary data.</text>
</comment>
<dbReference type="GO" id="GO:0002188">
    <property type="term" value="P:translation reinitiation"/>
    <property type="evidence" value="ECO:0007669"/>
    <property type="project" value="TreeGrafter"/>
</dbReference>
<feature type="domain" description="SUI1" evidence="3">
    <location>
        <begin position="78"/>
        <end position="145"/>
    </location>
</feature>
<dbReference type="InterPro" id="IPR046447">
    <property type="entry name" value="DENR_C"/>
</dbReference>
<feature type="compositionally biased region" description="Basic residues" evidence="2">
    <location>
        <begin position="56"/>
        <end position="71"/>
    </location>
</feature>
<dbReference type="GO" id="GO:0001731">
    <property type="term" value="P:formation of translation preinitiation complex"/>
    <property type="evidence" value="ECO:0007669"/>
    <property type="project" value="TreeGrafter"/>
</dbReference>
<dbReference type="InterPro" id="IPR001950">
    <property type="entry name" value="SUI1"/>
</dbReference>
<dbReference type="Proteomes" id="UP000828390">
    <property type="component" value="Unassembled WGS sequence"/>
</dbReference>
<organism evidence="4 5">
    <name type="scientific">Dreissena polymorpha</name>
    <name type="common">Zebra mussel</name>
    <name type="synonym">Mytilus polymorpha</name>
    <dbReference type="NCBI Taxonomy" id="45954"/>
    <lineage>
        <taxon>Eukaryota</taxon>
        <taxon>Metazoa</taxon>
        <taxon>Spiralia</taxon>
        <taxon>Lophotrochozoa</taxon>
        <taxon>Mollusca</taxon>
        <taxon>Bivalvia</taxon>
        <taxon>Autobranchia</taxon>
        <taxon>Heteroconchia</taxon>
        <taxon>Euheterodonta</taxon>
        <taxon>Imparidentia</taxon>
        <taxon>Neoheterodontei</taxon>
        <taxon>Myida</taxon>
        <taxon>Dreissenoidea</taxon>
        <taxon>Dreissenidae</taxon>
        <taxon>Dreissena</taxon>
    </lineage>
</organism>
<comment type="similarity">
    <text evidence="1">Belongs to the DENR family.</text>
</comment>
<evidence type="ECO:0000256" key="2">
    <source>
        <dbReference type="SAM" id="MobiDB-lite"/>
    </source>
</evidence>
<dbReference type="PANTHER" id="PTHR12789:SF0">
    <property type="entry name" value="DENSITY-REGULATED PROTEIN"/>
    <property type="match status" value="1"/>
</dbReference>
<dbReference type="AlphaFoldDB" id="A0A9D4MKB3"/>
<proteinExistence type="inferred from homology"/>
<dbReference type="PROSITE" id="PS50296">
    <property type="entry name" value="SUI1"/>
    <property type="match status" value="1"/>
</dbReference>